<dbReference type="InterPro" id="IPR039131">
    <property type="entry name" value="NDUFAF1"/>
</dbReference>
<keyword evidence="4" id="KW-0143">Chaperone</keyword>
<dbReference type="InterPro" id="IPR008979">
    <property type="entry name" value="Galactose-bd-like_sf"/>
</dbReference>
<gene>
    <name evidence="6" type="ORF">EJ05DRAFT_476574</name>
</gene>
<protein>
    <submittedName>
        <fullName evidence="6">CIA30-domain-containing protein</fullName>
    </submittedName>
</protein>
<keyword evidence="3" id="KW-0496">Mitochondrion</keyword>
<proteinExistence type="inferred from homology"/>
<organism evidence="6 7">
    <name type="scientific">Pseudovirgaria hyperparasitica</name>
    <dbReference type="NCBI Taxonomy" id="470096"/>
    <lineage>
        <taxon>Eukaryota</taxon>
        <taxon>Fungi</taxon>
        <taxon>Dikarya</taxon>
        <taxon>Ascomycota</taxon>
        <taxon>Pezizomycotina</taxon>
        <taxon>Dothideomycetes</taxon>
        <taxon>Dothideomycetes incertae sedis</taxon>
        <taxon>Acrospermales</taxon>
        <taxon>Acrospermaceae</taxon>
        <taxon>Pseudovirgaria</taxon>
    </lineage>
</organism>
<dbReference type="GO" id="GO:0051082">
    <property type="term" value="F:unfolded protein binding"/>
    <property type="evidence" value="ECO:0007669"/>
    <property type="project" value="TreeGrafter"/>
</dbReference>
<dbReference type="GO" id="GO:0006120">
    <property type="term" value="P:mitochondrial electron transport, NADH to ubiquinone"/>
    <property type="evidence" value="ECO:0007669"/>
    <property type="project" value="TreeGrafter"/>
</dbReference>
<dbReference type="OrthoDB" id="42561at2759"/>
<dbReference type="Pfam" id="PF08547">
    <property type="entry name" value="CIA30"/>
    <property type="match status" value="1"/>
</dbReference>
<dbReference type="RefSeq" id="XP_033599744.1">
    <property type="nucleotide sequence ID" value="XM_033744066.1"/>
</dbReference>
<reference evidence="6" key="1">
    <citation type="journal article" date="2020" name="Stud. Mycol.">
        <title>101 Dothideomycetes genomes: a test case for predicting lifestyles and emergence of pathogens.</title>
        <authorList>
            <person name="Haridas S."/>
            <person name="Albert R."/>
            <person name="Binder M."/>
            <person name="Bloem J."/>
            <person name="Labutti K."/>
            <person name="Salamov A."/>
            <person name="Andreopoulos B."/>
            <person name="Baker S."/>
            <person name="Barry K."/>
            <person name="Bills G."/>
            <person name="Bluhm B."/>
            <person name="Cannon C."/>
            <person name="Castanera R."/>
            <person name="Culley D."/>
            <person name="Daum C."/>
            <person name="Ezra D."/>
            <person name="Gonzalez J."/>
            <person name="Henrissat B."/>
            <person name="Kuo A."/>
            <person name="Liang C."/>
            <person name="Lipzen A."/>
            <person name="Lutzoni F."/>
            <person name="Magnuson J."/>
            <person name="Mondo S."/>
            <person name="Nolan M."/>
            <person name="Ohm R."/>
            <person name="Pangilinan J."/>
            <person name="Park H.-J."/>
            <person name="Ramirez L."/>
            <person name="Alfaro M."/>
            <person name="Sun H."/>
            <person name="Tritt A."/>
            <person name="Yoshinaga Y."/>
            <person name="Zwiers L.-H."/>
            <person name="Turgeon B."/>
            <person name="Goodwin S."/>
            <person name="Spatafora J."/>
            <person name="Crous P."/>
            <person name="Grigoriev I."/>
        </authorList>
    </citation>
    <scope>NUCLEOTIDE SEQUENCE</scope>
    <source>
        <strain evidence="6">CBS 121739</strain>
    </source>
</reference>
<evidence type="ECO:0000313" key="6">
    <source>
        <dbReference type="EMBL" id="KAF2757293.1"/>
    </source>
</evidence>
<evidence type="ECO:0000313" key="7">
    <source>
        <dbReference type="Proteomes" id="UP000799437"/>
    </source>
</evidence>
<comment type="subcellular location">
    <subcellularLocation>
        <location evidence="1">Mitochondrion</location>
    </subcellularLocation>
</comment>
<dbReference type="InterPro" id="IPR013857">
    <property type="entry name" value="NADH-UbQ_OxRdtase-assoc_prot30"/>
</dbReference>
<dbReference type="GO" id="GO:0010257">
    <property type="term" value="P:NADH dehydrogenase complex assembly"/>
    <property type="evidence" value="ECO:0007669"/>
    <property type="project" value="TreeGrafter"/>
</dbReference>
<dbReference type="Proteomes" id="UP000799437">
    <property type="component" value="Unassembled WGS sequence"/>
</dbReference>
<name>A0A6A6W3U7_9PEZI</name>
<evidence type="ECO:0000259" key="5">
    <source>
        <dbReference type="Pfam" id="PF08547"/>
    </source>
</evidence>
<keyword evidence="7" id="KW-1185">Reference proteome</keyword>
<dbReference type="GeneID" id="54485120"/>
<comment type="similarity">
    <text evidence="2">Belongs to the CIA30 family.</text>
</comment>
<evidence type="ECO:0000256" key="3">
    <source>
        <dbReference type="ARBA" id="ARBA00023128"/>
    </source>
</evidence>
<dbReference type="EMBL" id="ML996573">
    <property type="protein sequence ID" value="KAF2757293.1"/>
    <property type="molecule type" value="Genomic_DNA"/>
</dbReference>
<dbReference type="PANTHER" id="PTHR13194:SF18">
    <property type="entry name" value="COMPLEX I INTERMEDIATE-ASSOCIATED PROTEIN 30, MITOCHONDRIAL"/>
    <property type="match status" value="1"/>
</dbReference>
<dbReference type="SUPFAM" id="SSF49785">
    <property type="entry name" value="Galactose-binding domain-like"/>
    <property type="match status" value="1"/>
</dbReference>
<feature type="domain" description="NADH:ubiquinone oxidoreductase intermediate-associated protein 30" evidence="5">
    <location>
        <begin position="44"/>
        <end position="219"/>
    </location>
</feature>
<dbReference type="AlphaFoldDB" id="A0A6A6W3U7"/>
<dbReference type="GO" id="GO:0005739">
    <property type="term" value="C:mitochondrion"/>
    <property type="evidence" value="ECO:0007669"/>
    <property type="project" value="UniProtKB-SubCell"/>
</dbReference>
<dbReference type="PANTHER" id="PTHR13194">
    <property type="entry name" value="COMPLEX I INTERMEDIATE-ASSOCIATED PROTEIN 30"/>
    <property type="match status" value="1"/>
</dbReference>
<evidence type="ECO:0000256" key="4">
    <source>
        <dbReference type="ARBA" id="ARBA00023186"/>
    </source>
</evidence>
<evidence type="ECO:0000256" key="1">
    <source>
        <dbReference type="ARBA" id="ARBA00004173"/>
    </source>
</evidence>
<sequence length="246" mass="28443">MIPTYACLARAGFWKRTLEEAATFTRQAVTFENAREPSGPLHLINFDSPDKIEECKVMGDFHLSGFSTADLDYHAVAPGQPSHARFHGNISLELPPNRPEIQRSGFAGWRTRDQQRTLFGRPTWNTDRYRYLAVLFKSDARKYYINLQTKSIVPTDIHQHRLYAKKPGEWETAWINWDDFVRTNHGLAVEPQTEMNRQYVKSIGISIIDRVPGTYDLSIAKMWATNEDPRPVEEDYQGTEQPVEQR</sequence>
<accession>A0A6A6W3U7</accession>
<evidence type="ECO:0000256" key="2">
    <source>
        <dbReference type="ARBA" id="ARBA00007884"/>
    </source>
</evidence>